<reference evidence="2" key="1">
    <citation type="submission" date="2016-10" db="EMBL/GenBank/DDBJ databases">
        <authorList>
            <person name="Varghese N."/>
            <person name="Submissions S."/>
        </authorList>
    </citation>
    <scope>NUCLEOTIDE SEQUENCE [LARGE SCALE GENOMIC DNA]</scope>
    <source>
        <strain evidence="2">DSM 18733</strain>
    </source>
</reference>
<dbReference type="AlphaFoldDB" id="A0A1H7MNF0"/>
<accession>A0A1H7MNF0</accession>
<name>A0A1H7MNF0_OLID1</name>
<dbReference type="EMBL" id="FOAF01000001">
    <property type="protein sequence ID" value="SEL12826.1"/>
    <property type="molecule type" value="Genomic_DNA"/>
</dbReference>
<evidence type="ECO:0000313" key="2">
    <source>
        <dbReference type="Proteomes" id="UP000199421"/>
    </source>
</evidence>
<keyword evidence="2" id="KW-1185">Reference proteome</keyword>
<gene>
    <name evidence="1" type="ORF">SAMN05661044_02074</name>
</gene>
<evidence type="ECO:0000313" key="1">
    <source>
        <dbReference type="EMBL" id="SEL12826.1"/>
    </source>
</evidence>
<dbReference type="RefSeq" id="WP_162276575.1">
    <property type="nucleotide sequence ID" value="NZ_FOAF01000001.1"/>
</dbReference>
<proteinExistence type="predicted"/>
<sequence length="58" mass="6410">MNSLTAVSLKGNNEVFIKKSYTKELLAVAKGMKKDGFSYDEIAKATKLPLSLVNSLFR</sequence>
<organism evidence="1 2">
    <name type="scientific">Olivibacter domesticus</name>
    <name type="common">Pseudosphingobacterium domesticum</name>
    <dbReference type="NCBI Taxonomy" id="407022"/>
    <lineage>
        <taxon>Bacteria</taxon>
        <taxon>Pseudomonadati</taxon>
        <taxon>Bacteroidota</taxon>
        <taxon>Sphingobacteriia</taxon>
        <taxon>Sphingobacteriales</taxon>
        <taxon>Sphingobacteriaceae</taxon>
        <taxon>Olivibacter</taxon>
    </lineage>
</organism>
<protein>
    <submittedName>
        <fullName evidence="1">Uncharacterized protein</fullName>
    </submittedName>
</protein>
<dbReference type="Proteomes" id="UP000199421">
    <property type="component" value="Unassembled WGS sequence"/>
</dbReference>